<feature type="domain" description="HTH araC/xylS-type" evidence="4">
    <location>
        <begin position="1"/>
        <end position="59"/>
    </location>
</feature>
<dbReference type="PROSITE" id="PS01124">
    <property type="entry name" value="HTH_ARAC_FAMILY_2"/>
    <property type="match status" value="1"/>
</dbReference>
<protein>
    <recommendedName>
        <fullName evidence="4">HTH araC/xylS-type domain-containing protein</fullName>
    </recommendedName>
</protein>
<evidence type="ECO:0000259" key="4">
    <source>
        <dbReference type="PROSITE" id="PS01124"/>
    </source>
</evidence>
<accession>A0AAN4W1F8</accession>
<evidence type="ECO:0000256" key="3">
    <source>
        <dbReference type="ARBA" id="ARBA00023163"/>
    </source>
</evidence>
<dbReference type="InterPro" id="IPR020449">
    <property type="entry name" value="Tscrpt_reg_AraC-type_HTH"/>
</dbReference>
<keyword evidence="3" id="KW-0804">Transcription</keyword>
<dbReference type="SUPFAM" id="SSF46689">
    <property type="entry name" value="Homeodomain-like"/>
    <property type="match status" value="1"/>
</dbReference>
<dbReference type="Gene3D" id="1.10.10.60">
    <property type="entry name" value="Homeodomain-like"/>
    <property type="match status" value="1"/>
</dbReference>
<dbReference type="Pfam" id="PF12833">
    <property type="entry name" value="HTH_18"/>
    <property type="match status" value="1"/>
</dbReference>
<gene>
    <name evidence="5" type="ORF">PEDI_45560</name>
</gene>
<reference evidence="5 6" key="1">
    <citation type="submission" date="2021-12" db="EMBL/GenBank/DDBJ databases">
        <title>Genome sequencing of bacteria with rrn-lacking chromosome and rrn-plasmid.</title>
        <authorList>
            <person name="Anda M."/>
            <person name="Iwasaki W."/>
        </authorList>
    </citation>
    <scope>NUCLEOTIDE SEQUENCE [LARGE SCALE GENOMIC DNA]</scope>
    <source>
        <strain evidence="5 6">NBRC 15940</strain>
    </source>
</reference>
<keyword evidence="1" id="KW-0805">Transcription regulation</keyword>
<evidence type="ECO:0000313" key="5">
    <source>
        <dbReference type="EMBL" id="GJM64004.1"/>
    </source>
</evidence>
<keyword evidence="6" id="KW-1185">Reference proteome</keyword>
<evidence type="ECO:0000313" key="6">
    <source>
        <dbReference type="Proteomes" id="UP001310022"/>
    </source>
</evidence>
<dbReference type="PRINTS" id="PR00032">
    <property type="entry name" value="HTHARAC"/>
</dbReference>
<dbReference type="GO" id="GO:0003700">
    <property type="term" value="F:DNA-binding transcription factor activity"/>
    <property type="evidence" value="ECO:0007669"/>
    <property type="project" value="InterPro"/>
</dbReference>
<evidence type="ECO:0000256" key="2">
    <source>
        <dbReference type="ARBA" id="ARBA00023125"/>
    </source>
</evidence>
<dbReference type="EMBL" id="BQKE01000003">
    <property type="protein sequence ID" value="GJM64004.1"/>
    <property type="molecule type" value="Genomic_DNA"/>
</dbReference>
<dbReference type="InterPro" id="IPR009057">
    <property type="entry name" value="Homeodomain-like_sf"/>
</dbReference>
<dbReference type="Proteomes" id="UP001310022">
    <property type="component" value="Unassembled WGS sequence"/>
</dbReference>
<evidence type="ECO:0000256" key="1">
    <source>
        <dbReference type="ARBA" id="ARBA00023015"/>
    </source>
</evidence>
<comment type="caution">
    <text evidence="5">The sequence shown here is derived from an EMBL/GenBank/DDBJ whole genome shotgun (WGS) entry which is preliminary data.</text>
</comment>
<dbReference type="GO" id="GO:0043565">
    <property type="term" value="F:sequence-specific DNA binding"/>
    <property type="evidence" value="ECO:0007669"/>
    <property type="project" value="InterPro"/>
</dbReference>
<proteinExistence type="predicted"/>
<dbReference type="AlphaFoldDB" id="A0AAN4W1F8"/>
<name>A0AAN4W1F8_9BACT</name>
<organism evidence="5 6">
    <name type="scientific">Persicobacter diffluens</name>
    <dbReference type="NCBI Taxonomy" id="981"/>
    <lineage>
        <taxon>Bacteria</taxon>
        <taxon>Pseudomonadati</taxon>
        <taxon>Bacteroidota</taxon>
        <taxon>Cytophagia</taxon>
        <taxon>Cytophagales</taxon>
        <taxon>Persicobacteraceae</taxon>
        <taxon>Persicobacter</taxon>
    </lineage>
</organism>
<dbReference type="InterPro" id="IPR018060">
    <property type="entry name" value="HTH_AraC"/>
</dbReference>
<keyword evidence="2" id="KW-0238">DNA-binding</keyword>
<sequence>MLVLKFFNLHWLEEAHRQVKYSGKNLVEIGTDLGYLIQAHFSNAFKKQFGLSPKAFREKG</sequence>